<reference evidence="2 3" key="1">
    <citation type="journal article" date="2019" name="Int. J. Syst. Evol. Microbiol.">
        <title>The Global Catalogue of Microorganisms (GCM) 10K type strain sequencing project: providing services to taxonomists for standard genome sequencing and annotation.</title>
        <authorList>
            <consortium name="The Broad Institute Genomics Platform"/>
            <consortium name="The Broad Institute Genome Sequencing Center for Infectious Disease"/>
            <person name="Wu L."/>
            <person name="Ma J."/>
        </authorList>
    </citation>
    <scope>NUCLEOTIDE SEQUENCE [LARGE SCALE GENOMIC DNA]</scope>
    <source>
        <strain evidence="2 3">JCM 13002</strain>
    </source>
</reference>
<organism evidence="2 3">
    <name type="scientific">Kitasatospora arboriphila</name>
    <dbReference type="NCBI Taxonomy" id="258052"/>
    <lineage>
        <taxon>Bacteria</taxon>
        <taxon>Bacillati</taxon>
        <taxon>Actinomycetota</taxon>
        <taxon>Actinomycetes</taxon>
        <taxon>Kitasatosporales</taxon>
        <taxon>Streptomycetaceae</taxon>
        <taxon>Kitasatospora</taxon>
    </lineage>
</organism>
<dbReference type="InterPro" id="IPR039708">
    <property type="entry name" value="MT1774/Rv1733c-like"/>
</dbReference>
<keyword evidence="3" id="KW-1185">Reference proteome</keyword>
<feature type="transmembrane region" description="Helical" evidence="1">
    <location>
        <begin position="156"/>
        <end position="179"/>
    </location>
</feature>
<evidence type="ECO:0000256" key="1">
    <source>
        <dbReference type="SAM" id="Phobius"/>
    </source>
</evidence>
<feature type="transmembrane region" description="Helical" evidence="1">
    <location>
        <begin position="43"/>
        <end position="67"/>
    </location>
</feature>
<comment type="caution">
    <text evidence="2">The sequence shown here is derived from an EMBL/GenBank/DDBJ whole genome shotgun (WGS) entry which is preliminary data.</text>
</comment>
<accession>A0ABN1U7P9</accession>
<keyword evidence="1" id="KW-0812">Transmembrane</keyword>
<evidence type="ECO:0008006" key="4">
    <source>
        <dbReference type="Google" id="ProtNLM"/>
    </source>
</evidence>
<evidence type="ECO:0000313" key="3">
    <source>
        <dbReference type="Proteomes" id="UP001499987"/>
    </source>
</evidence>
<sequence length="217" mass="22860">MRTHFPGRRGNSRWRRLVVHLRLAVGADAGPLRRPVDRSRSRALLAAWLAVVVAAAGAGAAALFMYWSAQADAARAAARLHRVPAVVRSEPQQADLSASGAPAGGYRALATWTYPAGHTVTEQAAVPSSAGPGSQVRVWVDDAGRAAGGPRSTSDIVATTGFVVLGGWAAVALTCAVGYSVRRSRLQRRAEEEWQTDWAVVEPTWTGRAGGRNGSDA</sequence>
<dbReference type="PANTHER" id="PTHR42305:SF1">
    <property type="entry name" value="MEMBRANE PROTEIN RV1733C-RELATED"/>
    <property type="match status" value="1"/>
</dbReference>
<name>A0ABN1U7P9_9ACTN</name>
<gene>
    <name evidence="2" type="ORF">GCM10009663_71010</name>
</gene>
<keyword evidence="1" id="KW-1133">Transmembrane helix</keyword>
<keyword evidence="1" id="KW-0472">Membrane</keyword>
<dbReference type="RefSeq" id="WP_344627868.1">
    <property type="nucleotide sequence ID" value="NZ_BAAALD010000123.1"/>
</dbReference>
<dbReference type="EMBL" id="BAAALD010000123">
    <property type="protein sequence ID" value="GAA1121223.1"/>
    <property type="molecule type" value="Genomic_DNA"/>
</dbReference>
<dbReference type="PANTHER" id="PTHR42305">
    <property type="entry name" value="MEMBRANE PROTEIN RV1733C-RELATED"/>
    <property type="match status" value="1"/>
</dbReference>
<evidence type="ECO:0000313" key="2">
    <source>
        <dbReference type="EMBL" id="GAA1121223.1"/>
    </source>
</evidence>
<protein>
    <recommendedName>
        <fullName evidence="4">DUF3592 domain-containing protein</fullName>
    </recommendedName>
</protein>
<proteinExistence type="predicted"/>
<dbReference type="Proteomes" id="UP001499987">
    <property type="component" value="Unassembled WGS sequence"/>
</dbReference>